<keyword evidence="3" id="KW-1185">Reference proteome</keyword>
<feature type="chain" id="PRO_5033022820" evidence="1">
    <location>
        <begin position="21"/>
        <end position="652"/>
    </location>
</feature>
<dbReference type="EMBL" id="JACGXL010000006">
    <property type="protein sequence ID" value="MBA8889426.1"/>
    <property type="molecule type" value="Genomic_DNA"/>
</dbReference>
<keyword evidence="1" id="KW-0732">Signal</keyword>
<protein>
    <submittedName>
        <fullName evidence="2">Uncharacterized protein</fullName>
    </submittedName>
</protein>
<organism evidence="2 3">
    <name type="scientific">Dokdonella fugitiva</name>
    <dbReference type="NCBI Taxonomy" id="328517"/>
    <lineage>
        <taxon>Bacteria</taxon>
        <taxon>Pseudomonadati</taxon>
        <taxon>Pseudomonadota</taxon>
        <taxon>Gammaproteobacteria</taxon>
        <taxon>Lysobacterales</taxon>
        <taxon>Rhodanobacteraceae</taxon>
        <taxon>Dokdonella</taxon>
    </lineage>
</organism>
<evidence type="ECO:0000313" key="2">
    <source>
        <dbReference type="EMBL" id="MBA8889426.1"/>
    </source>
</evidence>
<proteinExistence type="predicted"/>
<sequence length="652" mass="69808">MKHLACAALFALGVPAIGVAQPAPVTDVAPPEAARWSIWGGTAGVRWNYGLAERIGLRIGAPQQRIADAPNRHFQRFEMRREGALVFHLESGHFRGFDGGSLQARGGYSIDVPGGRIDLSGFRLVPRTGDPYVLDLVSADGKAWFYIDRLMYDRRTPDHALWIRTMDVRVSPELARRLGQPMVARWAIADMELDSEVLRRGGGAAPAGSCDDQVGTNCNFAGTPAPGGGTYQADLFMLGFDPQFSRCDGCTGPSGHGTVVFTPSSSLKNNVNDGSLQVTIPNQGALGTSSVPWAADIPWYTKFSGSFPPYGNDQHPFLIWNMYRLNADGSIEQIGRSGVKHAFLTVNSGSTCPYSFGHVLGRSCEDTYGTGNNDSPSDLGPRSEIIPATNQWGRCGSIYDANCDGSEDFPNVGDYDYRLTVGEAQFNQASSSYLFESWYLARQDVNIYNSMGTVSTTQNWSGSFWGINASGYKLGPAIDRWVDPLAPAANAMNTELAVGEGHAKLAVKVTDNGDGTWRYDYAVMNLDFARAVTQGAEPNLRVVSNKGFDRFSVPLPAGVVVSATRFSDGDLVAANDWSVDTSGGRVTWTAPTATLDWGSMYAFSLTASSAPVAAAGNLRVAQAGSPAAFDLATFAPAPVASDVIFANGFDAP</sequence>
<evidence type="ECO:0000313" key="3">
    <source>
        <dbReference type="Proteomes" id="UP000550401"/>
    </source>
</evidence>
<gene>
    <name evidence="2" type="ORF">FHW12_003669</name>
</gene>
<dbReference type="RefSeq" id="WP_182532452.1">
    <property type="nucleotide sequence ID" value="NZ_JACGXL010000006.1"/>
</dbReference>
<dbReference type="Proteomes" id="UP000550401">
    <property type="component" value="Unassembled WGS sequence"/>
</dbReference>
<accession>A0A839F4C0</accession>
<reference evidence="2 3" key="1">
    <citation type="submission" date="2020-07" db="EMBL/GenBank/DDBJ databases">
        <title>Genomic Encyclopedia of Type Strains, Phase IV (KMG-V): Genome sequencing to study the core and pangenomes of soil and plant-associated prokaryotes.</title>
        <authorList>
            <person name="Whitman W."/>
        </authorList>
    </citation>
    <scope>NUCLEOTIDE SEQUENCE [LARGE SCALE GENOMIC DNA]</scope>
    <source>
        <strain evidence="2 3">RH2WT43</strain>
    </source>
</reference>
<dbReference type="AlphaFoldDB" id="A0A839F4C0"/>
<name>A0A839F4C0_9GAMM</name>
<comment type="caution">
    <text evidence="2">The sequence shown here is derived from an EMBL/GenBank/DDBJ whole genome shotgun (WGS) entry which is preliminary data.</text>
</comment>
<feature type="signal peptide" evidence="1">
    <location>
        <begin position="1"/>
        <end position="20"/>
    </location>
</feature>
<evidence type="ECO:0000256" key="1">
    <source>
        <dbReference type="SAM" id="SignalP"/>
    </source>
</evidence>